<gene>
    <name evidence="8" type="ORF">SPHINGO8BC_150009</name>
</gene>
<evidence type="ECO:0000256" key="5">
    <source>
        <dbReference type="ARBA" id="ARBA00022801"/>
    </source>
</evidence>
<dbReference type="Gene3D" id="3.30.920.30">
    <property type="entry name" value="Hypothetical protein"/>
    <property type="match status" value="1"/>
</dbReference>
<keyword evidence="4" id="KW-0255">Endonuclease</keyword>
<keyword evidence="5" id="KW-0378">Hydrolase</keyword>
<dbReference type="EMBL" id="CABWMV010000007">
    <property type="protein sequence ID" value="VXC57887.1"/>
    <property type="molecule type" value="Genomic_DNA"/>
</dbReference>
<dbReference type="InterPro" id="IPR038570">
    <property type="entry name" value="HicA_sf"/>
</dbReference>
<dbReference type="RefSeq" id="WP_159333385.1">
    <property type="nucleotide sequence ID" value="NZ_DAMBWX010000067.1"/>
</dbReference>
<evidence type="ECO:0000256" key="4">
    <source>
        <dbReference type="ARBA" id="ARBA00022759"/>
    </source>
</evidence>
<evidence type="ECO:0000256" key="6">
    <source>
        <dbReference type="ARBA" id="ARBA00022884"/>
    </source>
</evidence>
<dbReference type="GO" id="GO:0004519">
    <property type="term" value="F:endonuclease activity"/>
    <property type="evidence" value="ECO:0007669"/>
    <property type="project" value="UniProtKB-KW"/>
</dbReference>
<proteinExistence type="inferred from homology"/>
<dbReference type="Pfam" id="PF07927">
    <property type="entry name" value="HicA_toxin"/>
    <property type="match status" value="1"/>
</dbReference>
<evidence type="ECO:0000256" key="7">
    <source>
        <dbReference type="ARBA" id="ARBA00023016"/>
    </source>
</evidence>
<protein>
    <submittedName>
        <fullName evidence="8">Toxin-antitoxin system, toxin component, HicA family protein</fullName>
    </submittedName>
</protein>
<keyword evidence="7" id="KW-0346">Stress response</keyword>
<name>A0A653ZRM6_SPHMU</name>
<comment type="similarity">
    <text evidence="1">Belongs to the HicA mRNA interferase family.</text>
</comment>
<evidence type="ECO:0000313" key="9">
    <source>
        <dbReference type="Proteomes" id="UP000432350"/>
    </source>
</evidence>
<dbReference type="InterPro" id="IPR012933">
    <property type="entry name" value="HicA_mRNA_interferase"/>
</dbReference>
<dbReference type="GO" id="GO:0003729">
    <property type="term" value="F:mRNA binding"/>
    <property type="evidence" value="ECO:0007669"/>
    <property type="project" value="InterPro"/>
</dbReference>
<dbReference type="GO" id="GO:0016787">
    <property type="term" value="F:hydrolase activity"/>
    <property type="evidence" value="ECO:0007669"/>
    <property type="project" value="UniProtKB-KW"/>
</dbReference>
<evidence type="ECO:0000256" key="3">
    <source>
        <dbReference type="ARBA" id="ARBA00022722"/>
    </source>
</evidence>
<evidence type="ECO:0000313" key="8">
    <source>
        <dbReference type="EMBL" id="VXC57887.1"/>
    </source>
</evidence>
<keyword evidence="3" id="KW-0540">Nuclease</keyword>
<sequence>MKYKELHKLIQSNGWRRVDDGKHPIYEKNGIRYPVPFHGGGVDVGKGLCSKIMKDLGLK</sequence>
<keyword evidence="6" id="KW-0694">RNA-binding</keyword>
<accession>A0A653ZRM6</accession>
<reference evidence="8 9" key="1">
    <citation type="submission" date="2019-10" db="EMBL/GenBank/DDBJ databases">
        <authorList>
            <person name="Karimi E."/>
        </authorList>
    </citation>
    <scope>NUCLEOTIDE SEQUENCE [LARGE SCALE GENOMIC DNA]</scope>
    <source>
        <strain evidence="8">Sphingobacterium sp. 8BC</strain>
    </source>
</reference>
<organism evidence="8 9">
    <name type="scientific">Sphingobacterium multivorum</name>
    <dbReference type="NCBI Taxonomy" id="28454"/>
    <lineage>
        <taxon>Bacteria</taxon>
        <taxon>Pseudomonadati</taxon>
        <taxon>Bacteroidota</taxon>
        <taxon>Sphingobacteriia</taxon>
        <taxon>Sphingobacteriales</taxon>
        <taxon>Sphingobacteriaceae</taxon>
        <taxon>Sphingobacterium</taxon>
    </lineage>
</organism>
<dbReference type="AlphaFoldDB" id="A0A653ZRM6"/>
<evidence type="ECO:0000256" key="1">
    <source>
        <dbReference type="ARBA" id="ARBA00006620"/>
    </source>
</evidence>
<evidence type="ECO:0000256" key="2">
    <source>
        <dbReference type="ARBA" id="ARBA00022649"/>
    </source>
</evidence>
<keyword evidence="2" id="KW-1277">Toxin-antitoxin system</keyword>
<dbReference type="SUPFAM" id="SSF54786">
    <property type="entry name" value="YcfA/nrd intein domain"/>
    <property type="match status" value="1"/>
</dbReference>
<dbReference type="Proteomes" id="UP000432350">
    <property type="component" value="Unassembled WGS sequence"/>
</dbReference>